<name>A0A5C0SKN3_9EURY</name>
<dbReference type="RefSeq" id="WP_148882624.1">
    <property type="nucleotide sequence ID" value="NZ_CP041932.1"/>
</dbReference>
<dbReference type="AlphaFoldDB" id="A0A5C0SKN3"/>
<organism evidence="1 2">
    <name type="scientific">Thermococcus aciditolerans</name>
    <dbReference type="NCBI Taxonomy" id="2598455"/>
    <lineage>
        <taxon>Archaea</taxon>
        <taxon>Methanobacteriati</taxon>
        <taxon>Methanobacteriota</taxon>
        <taxon>Thermococci</taxon>
        <taxon>Thermococcales</taxon>
        <taxon>Thermococcaceae</taxon>
        <taxon>Thermococcus</taxon>
    </lineage>
</organism>
<keyword evidence="2" id="KW-1185">Reference proteome</keyword>
<dbReference type="GeneID" id="41609218"/>
<reference evidence="1 2" key="1">
    <citation type="submission" date="2019-07" db="EMBL/GenBank/DDBJ databases">
        <title>Complete genome of Thermococcus acidophilus.</title>
        <authorList>
            <person name="Li X."/>
        </authorList>
    </citation>
    <scope>NUCLEOTIDE SEQUENCE [LARGE SCALE GENOMIC DNA]</scope>
    <source>
        <strain evidence="1 2">SY113</strain>
    </source>
</reference>
<evidence type="ECO:0000313" key="2">
    <source>
        <dbReference type="Proteomes" id="UP000322631"/>
    </source>
</evidence>
<gene>
    <name evidence="1" type="ORF">FPV09_05145</name>
</gene>
<evidence type="ECO:0000313" key="1">
    <source>
        <dbReference type="EMBL" id="QEK14592.1"/>
    </source>
</evidence>
<dbReference type="Proteomes" id="UP000322631">
    <property type="component" value="Chromosome"/>
</dbReference>
<protein>
    <submittedName>
        <fullName evidence="1">Uncharacterized protein</fullName>
    </submittedName>
</protein>
<accession>A0A5C0SKN3</accession>
<sequence length="130" mass="14928">MAVNEDLSLDTLMAFVEADFEKDLLSAELLTLIVVANAGRSLRKSELLRILKKLAERHELFAWFKHATRDDIDDIVETPYLVVDVYDIVNYRIRLNERGKRLYAQLSARIEKSVFESIVRSIKEVSAGES</sequence>
<proteinExistence type="predicted"/>
<dbReference type="EMBL" id="CP041932">
    <property type="protein sequence ID" value="QEK14592.1"/>
    <property type="molecule type" value="Genomic_DNA"/>
</dbReference>
<dbReference type="KEGG" id="them:FPV09_05145"/>